<feature type="non-terminal residue" evidence="1">
    <location>
        <position position="182"/>
    </location>
</feature>
<name>A0A1B6HM09_9HEMI</name>
<evidence type="ECO:0000313" key="1">
    <source>
        <dbReference type="EMBL" id="JAS75681.1"/>
    </source>
</evidence>
<sequence length="182" mass="20405">DRVLLLRRVLKYALGVTSPCPDLLRNVHKSALEVTNPCPDRVLLLRLLLKSALVVINPCPDRVHLLRLLLKNAPNRVLLPRNVLLNRALVQFLTSAVYLSATVRVSPGSDPAAIGDGLDVFHNITDRAAGGRGKIDLWVRQMRAVLRKRITKGPIEHMNRDVTTQRPADETIPVRWKTSRQV</sequence>
<reference evidence="1" key="1">
    <citation type="submission" date="2015-11" db="EMBL/GenBank/DDBJ databases">
        <title>De novo transcriptome assembly of four potential Pierce s Disease insect vectors from Arizona vineyards.</title>
        <authorList>
            <person name="Tassone E.E."/>
        </authorList>
    </citation>
    <scope>NUCLEOTIDE SEQUENCE</scope>
</reference>
<dbReference type="AlphaFoldDB" id="A0A1B6HM09"/>
<gene>
    <name evidence="1" type="ORF">g.8582</name>
</gene>
<protein>
    <submittedName>
        <fullName evidence="1">Uncharacterized protein</fullName>
    </submittedName>
</protein>
<feature type="non-terminal residue" evidence="1">
    <location>
        <position position="1"/>
    </location>
</feature>
<proteinExistence type="predicted"/>
<dbReference type="EMBL" id="GECU01032025">
    <property type="protein sequence ID" value="JAS75681.1"/>
    <property type="molecule type" value="Transcribed_RNA"/>
</dbReference>
<accession>A0A1B6HM09</accession>
<organism evidence="1">
    <name type="scientific">Homalodisca liturata</name>
    <dbReference type="NCBI Taxonomy" id="320908"/>
    <lineage>
        <taxon>Eukaryota</taxon>
        <taxon>Metazoa</taxon>
        <taxon>Ecdysozoa</taxon>
        <taxon>Arthropoda</taxon>
        <taxon>Hexapoda</taxon>
        <taxon>Insecta</taxon>
        <taxon>Pterygota</taxon>
        <taxon>Neoptera</taxon>
        <taxon>Paraneoptera</taxon>
        <taxon>Hemiptera</taxon>
        <taxon>Auchenorrhyncha</taxon>
        <taxon>Membracoidea</taxon>
        <taxon>Cicadellidae</taxon>
        <taxon>Cicadellinae</taxon>
        <taxon>Proconiini</taxon>
        <taxon>Homalodisca</taxon>
    </lineage>
</organism>